<keyword evidence="1" id="KW-1133">Transmembrane helix</keyword>
<feature type="domain" description="Heparan-alpha-glucosaminide N-acetyltransferase catalytic" evidence="2">
    <location>
        <begin position="12"/>
        <end position="248"/>
    </location>
</feature>
<dbReference type="EMBL" id="AP019367">
    <property type="protein sequence ID" value="BBH50193.1"/>
    <property type="molecule type" value="Genomic_DNA"/>
</dbReference>
<evidence type="ECO:0000259" key="2">
    <source>
        <dbReference type="Pfam" id="PF07786"/>
    </source>
</evidence>
<accession>A0A3G9JXS7</accession>
<feature type="transmembrane region" description="Helical" evidence="1">
    <location>
        <begin position="137"/>
        <end position="159"/>
    </location>
</feature>
<dbReference type="AlphaFoldDB" id="A0A3G9JXS7"/>
<feature type="transmembrane region" description="Helical" evidence="1">
    <location>
        <begin position="81"/>
        <end position="100"/>
    </location>
</feature>
<organism evidence="3 4">
    <name type="scientific">Parolsenella catena</name>
    <dbReference type="NCBI Taxonomy" id="2003188"/>
    <lineage>
        <taxon>Bacteria</taxon>
        <taxon>Bacillati</taxon>
        <taxon>Actinomycetota</taxon>
        <taxon>Coriobacteriia</taxon>
        <taxon>Coriobacteriales</taxon>
        <taxon>Atopobiaceae</taxon>
        <taxon>Parolsenella</taxon>
    </lineage>
</organism>
<evidence type="ECO:0000256" key="1">
    <source>
        <dbReference type="SAM" id="Phobius"/>
    </source>
</evidence>
<proteinExistence type="predicted"/>
<keyword evidence="1" id="KW-0472">Membrane</keyword>
<feature type="transmembrane region" description="Helical" evidence="1">
    <location>
        <begin position="54"/>
        <end position="74"/>
    </location>
</feature>
<evidence type="ECO:0000313" key="4">
    <source>
        <dbReference type="Proteomes" id="UP000273154"/>
    </source>
</evidence>
<dbReference type="Proteomes" id="UP000273154">
    <property type="component" value="Chromosome"/>
</dbReference>
<dbReference type="GeneID" id="88848906"/>
<protein>
    <recommendedName>
        <fullName evidence="2">Heparan-alpha-glucosaminide N-acetyltransferase catalytic domain-containing protein</fullName>
    </recommendedName>
</protein>
<sequence>MNAEHSAKPNNRIHGYDVIRGFSVISMIGFHLCYDLVYLYGVNLSWFRPPLQDVWRASISWTFILVAGIMATYSRSNFKRGCRYLVVAAVIFLVTTVVAVDTPISFGIIYCMGASTLVAEAIRCLMPKELSDRKSMALFAALLGAFLLCLDIPSGTFGLKALGGPYLRMPSAPYESGLLSWLGFPGPTFASGDYYTPLPFTLLYLAGTMLAKPVRESTKVSHALANLRCRPLEFVGRHALEFYVLHQPLVLAALMAVFGR</sequence>
<keyword evidence="1" id="KW-0812">Transmembrane</keyword>
<gene>
    <name evidence="3" type="ORF">Pcatena_07800</name>
</gene>
<keyword evidence="4" id="KW-1185">Reference proteome</keyword>
<evidence type="ECO:0000313" key="3">
    <source>
        <dbReference type="EMBL" id="BBH50193.1"/>
    </source>
</evidence>
<reference evidence="4" key="1">
    <citation type="submission" date="2018-11" db="EMBL/GenBank/DDBJ databases">
        <title>Comparative genomics of Parolsenella catena and Libanicoccus massiliensis: Reclassification of Libanicoccus massiliensis as Parolsenella massiliensis comb. nov.</title>
        <authorList>
            <person name="Sakamoto M."/>
            <person name="Ikeyama N."/>
            <person name="Murakami T."/>
            <person name="Mori H."/>
            <person name="Yuki M."/>
            <person name="Ohkuma M."/>
        </authorList>
    </citation>
    <scope>NUCLEOTIDE SEQUENCE [LARGE SCALE GENOMIC DNA]</scope>
    <source>
        <strain evidence="4">JCM 31932</strain>
    </source>
</reference>
<dbReference type="KEGG" id="pcat:Pcatena_07800"/>
<name>A0A3G9JXS7_9ACTN</name>
<feature type="transmembrane region" description="Helical" evidence="1">
    <location>
        <begin position="21"/>
        <end position="42"/>
    </location>
</feature>
<dbReference type="Pfam" id="PF07786">
    <property type="entry name" value="HGSNAT_cat"/>
    <property type="match status" value="1"/>
</dbReference>
<feature type="transmembrane region" description="Helical" evidence="1">
    <location>
        <begin position="106"/>
        <end position="125"/>
    </location>
</feature>
<dbReference type="OrthoDB" id="9807591at2"/>
<dbReference type="RefSeq" id="WP_126421806.1">
    <property type="nucleotide sequence ID" value="NZ_AP019367.1"/>
</dbReference>
<dbReference type="InterPro" id="IPR012429">
    <property type="entry name" value="HGSNAT_cat"/>
</dbReference>